<accession>A0ABY3MW07</accession>
<keyword evidence="3" id="KW-1185">Reference proteome</keyword>
<proteinExistence type="predicted"/>
<evidence type="ECO:0008006" key="4">
    <source>
        <dbReference type="Google" id="ProtNLM"/>
    </source>
</evidence>
<feature type="region of interest" description="Disordered" evidence="1">
    <location>
        <begin position="155"/>
        <end position="186"/>
    </location>
</feature>
<name>A0ABY3MW07_9GAMM</name>
<reference evidence="2 3" key="1">
    <citation type="submission" date="2019-08" db="EMBL/GenBank/DDBJ databases">
        <title>Microbe sample from Colwellia echini.</title>
        <authorList>
            <person name="Christiansen L."/>
            <person name="Pathiraja D."/>
            <person name="Schultz-Johansen M."/>
            <person name="Choi I.-G."/>
            <person name="Stougaard P."/>
        </authorList>
    </citation>
    <scope>NUCLEOTIDE SEQUENCE [LARGE SCALE GENOMIC DNA]</scope>
    <source>
        <strain evidence="2 3">A3</strain>
    </source>
</reference>
<organism evidence="2 3">
    <name type="scientific">Colwellia echini</name>
    <dbReference type="NCBI Taxonomy" id="1982103"/>
    <lineage>
        <taxon>Bacteria</taxon>
        <taxon>Pseudomonadati</taxon>
        <taxon>Pseudomonadota</taxon>
        <taxon>Gammaproteobacteria</taxon>
        <taxon>Alteromonadales</taxon>
        <taxon>Colwelliaceae</taxon>
        <taxon>Colwellia</taxon>
    </lineage>
</organism>
<dbReference type="Proteomes" id="UP000815846">
    <property type="component" value="Unassembled WGS sequence"/>
</dbReference>
<dbReference type="EMBL" id="PJAI02000012">
    <property type="protein sequence ID" value="TYK65289.1"/>
    <property type="molecule type" value="Genomic_DNA"/>
</dbReference>
<evidence type="ECO:0000313" key="2">
    <source>
        <dbReference type="EMBL" id="TYK65289.1"/>
    </source>
</evidence>
<evidence type="ECO:0000313" key="3">
    <source>
        <dbReference type="Proteomes" id="UP000815846"/>
    </source>
</evidence>
<protein>
    <recommendedName>
        <fullName evidence="4">Bacterial surface antigen (D15) domain-containing protein</fullName>
    </recommendedName>
</protein>
<comment type="caution">
    <text evidence="2">The sequence shown here is derived from an EMBL/GenBank/DDBJ whole genome shotgun (WGS) entry which is preliminary data.</text>
</comment>
<feature type="compositionally biased region" description="Polar residues" evidence="1">
    <location>
        <begin position="155"/>
        <end position="166"/>
    </location>
</feature>
<feature type="compositionally biased region" description="Polar residues" evidence="1">
    <location>
        <begin position="174"/>
        <end position="186"/>
    </location>
</feature>
<gene>
    <name evidence="2" type="ORF">CWS31_011560</name>
</gene>
<sequence>MANLIPEWTTDLRNEKEHAQGQKGSFFAVPIPIVDPTLGSGIVIDAAYYHSQSAEQKATQPSSATQGVAAYTNNKSYAYGLIQKNYWEQDTWRFVGSGGYTALELNLLDPQYSADGNQLDWYVAGTLFKAELLRRFGSHWYIGGQTRFVHNTQSISGNIETDGNSSTTTTTTTAGNSGFQSTTDTSSSNGLGVLIQYDTRDSQTNAYKGQRLSIDTLFNNTSMGSTNTYQSYNARYRYYTELTDNLVSATEIRACAKSGEAPLWDYCTISLRGFSATNYLNKASASAQTALRWRAWRKLGFVAFVGIGYDAQTIKELGDQSNVNSYGLGMRYMVLESQRINFRVDYARSGDNDALYVSVGEAF</sequence>
<dbReference type="RefSeq" id="WP_101345613.1">
    <property type="nucleotide sequence ID" value="NZ_PJAI02000012.1"/>
</dbReference>
<dbReference type="Gene3D" id="2.40.160.50">
    <property type="entry name" value="membrane protein fhac: a member of the omp85/tpsb transporter family"/>
    <property type="match status" value="1"/>
</dbReference>
<evidence type="ECO:0000256" key="1">
    <source>
        <dbReference type="SAM" id="MobiDB-lite"/>
    </source>
</evidence>